<dbReference type="Proteomes" id="UP001479436">
    <property type="component" value="Unassembled WGS sequence"/>
</dbReference>
<proteinExistence type="inferred from homology"/>
<dbReference type="Pfam" id="PF24993">
    <property type="entry name" value="GNC1_N"/>
    <property type="match status" value="1"/>
</dbReference>
<dbReference type="Pfam" id="PF24984">
    <property type="entry name" value="HEAT_EF3_GNC1"/>
    <property type="match status" value="1"/>
</dbReference>
<dbReference type="InterPro" id="IPR011989">
    <property type="entry name" value="ARM-like"/>
</dbReference>
<dbReference type="Pfam" id="PF12765">
    <property type="entry name" value="Cohesin_HEAT"/>
    <property type="match status" value="1"/>
</dbReference>
<evidence type="ECO:0000313" key="5">
    <source>
        <dbReference type="EMBL" id="KAK9766674.1"/>
    </source>
</evidence>
<dbReference type="EMBL" id="JASJQH010000135">
    <property type="protein sequence ID" value="KAK9766674.1"/>
    <property type="molecule type" value="Genomic_DNA"/>
</dbReference>
<dbReference type="InterPro" id="IPR056810">
    <property type="entry name" value="GNC1-like_N"/>
</dbReference>
<dbReference type="Pfam" id="PF24987">
    <property type="entry name" value="HEAT_EF3_N"/>
    <property type="match status" value="2"/>
</dbReference>
<evidence type="ECO:0000256" key="3">
    <source>
        <dbReference type="PROSITE-ProRule" id="PRU00103"/>
    </source>
</evidence>
<dbReference type="InterPro" id="IPR026003">
    <property type="entry name" value="Cohesin_HEAT"/>
</dbReference>
<gene>
    <name evidence="5" type="primary">GCN1</name>
    <name evidence="5" type="ORF">K7432_004100</name>
</gene>
<dbReference type="Pfam" id="PF02985">
    <property type="entry name" value="HEAT"/>
    <property type="match status" value="1"/>
</dbReference>
<dbReference type="InterPro" id="IPR022716">
    <property type="entry name" value="Gcn1_N"/>
</dbReference>
<keyword evidence="2" id="KW-0677">Repeat</keyword>
<feature type="domain" description="TOG" evidence="4">
    <location>
        <begin position="1804"/>
        <end position="2063"/>
    </location>
</feature>
<dbReference type="PANTHER" id="PTHR23346">
    <property type="entry name" value="TRANSLATIONAL ACTIVATOR GCN1-RELATED"/>
    <property type="match status" value="1"/>
</dbReference>
<reference evidence="5 6" key="1">
    <citation type="submission" date="2023-04" db="EMBL/GenBank/DDBJ databases">
        <title>Genome of Basidiobolus ranarum AG-B5.</title>
        <authorList>
            <person name="Stajich J.E."/>
            <person name="Carter-House D."/>
            <person name="Gryganskyi A."/>
        </authorList>
    </citation>
    <scope>NUCLEOTIDE SEQUENCE [LARGE SCALE GENOMIC DNA]</scope>
    <source>
        <strain evidence="5 6">AG-B5</strain>
    </source>
</reference>
<evidence type="ECO:0000256" key="2">
    <source>
        <dbReference type="ARBA" id="ARBA00022737"/>
    </source>
</evidence>
<comment type="caution">
    <text evidence="5">The sequence shown here is derived from an EMBL/GenBank/DDBJ whole genome shotgun (WGS) entry which is preliminary data.</text>
</comment>
<comment type="similarity">
    <text evidence="1">Belongs to the GCN1 family.</text>
</comment>
<dbReference type="Pfam" id="PF25801">
    <property type="entry name" value="HEAT_GCN1_C_2"/>
    <property type="match status" value="1"/>
</dbReference>
<feature type="repeat" description="HEAT" evidence="3">
    <location>
        <begin position="1657"/>
        <end position="1695"/>
    </location>
</feature>
<evidence type="ECO:0000259" key="4">
    <source>
        <dbReference type="SMART" id="SM01349"/>
    </source>
</evidence>
<accession>A0ABR2WYW5</accession>
<dbReference type="Pfam" id="PF12074">
    <property type="entry name" value="Gcn1_N"/>
    <property type="match status" value="1"/>
</dbReference>
<feature type="repeat" description="HEAT" evidence="3">
    <location>
        <begin position="2004"/>
        <end position="2041"/>
    </location>
</feature>
<sequence length="2659" mass="294489">MADQDDFVSPLELTWPDFIKNKLLTGITSSSVNSRLELVEQGLLPKIKQKDFPEQALPSLLRLIFLTYPRYQDHASRRAILKVYTELFKWNSEALLKAANIAFMREVDAVNKRSGDFGTFTTSETSRFIILTWVNHFISLIASSFDSDVDSLKKSTYWAAFIKYQAILYDGLLASKRKGIKKGVTADVRRVIRKYPNFIEAYLSQAVSTSLTPSCRVIALVGTIVDVSLRLASVKRDVVENQKEAIIKLYLTGILSSKQVIPAFVSESLRDFFFNFIDEEEFKKQLVPTMERMLLRSPEVALSAISHVVDSVNFDLGELFSGTFAKPILSSFQSSNIKVRNDAISLFKQLSLRSQSESNLSSVAQEMIKMITSGKVSSADQRTTFYECLSGMITSPIVSIEILDKLGPQVAKESNENVATILIGSLGKQLESIVSLSSDQITQQIKDSVDNFMKLLLAGLKSTKPNIKKSWTLVCGSAVWKSKDLEQNILSSYAPAFMKLLLDTTNKIHQNPIQYPSGPLEGYVGISVAENIKKWNISDLSEDSISNYLAVTPKPSFFFMDRIYNKLTTEEECLWLIRAAESVILEEKALTEEVKDALAYIFIYGISNFPNYQSRNEAYCALQRLCVINPVKIGAIMRHGLEKWLLDLENQAHQPTRKSSYRLSRVLTAITSFKSDLEEVIVETALLDLALISHHPHVVSPSDKYSWLTLAYRANINPGKLVADSFDTLEKIFIDRTIVDCSSKLFYKAAISLASTLTLVNPERSIPEFLKICEADLKAESMDGINQEKVEIWKTPEGVLCIDVLKRSKYEENKNRKNYATDKWEADLRKEIAKKRGEDKQVKLTKEEQATVDAQLAKESKIRKQVQNVYVKLVRGLDIINAMVAGNKEALGEHLVEVVRLLLSGVIHKGGLLVENKAVETYMNVGKCTSDSLQGIRQMLGLATLRAMKVQEVSEEWHAEPLYDLVIRVLYRLRYATEKAPLSPSSFSYCFPLVHQIIRENGVGSPAESRILHPDEESQFDKTPEQVVIAIDIISFHCKFSESLLVPRKEMIESLLLVIRSYNKLNSVAKKSLAVLCESMGDTATLPEMLTLLKGLLSESLLVRTACLEALDFLDLTDIDFSCELWIACHEDNEANANLAATLWDENSMEVPENYLSYILPLVIHKNKNVRVSAAKALASAIQFHPQSISDSLKSIYDKYKELATPIVPEYDEFGMVIHSSLEKEDPWASRVGLASALVACAPLMNPEDLNPFFHFLIQEEALGDRHEDVRQRMLDAGLAVISAHGQEHVETLMPVFELYLGSPAPPNDTHDRIRESVVILFGSLAGHLNASNPKIPTAVERLIETLRTPSEPVQIAVSQCLPPLIKAMKNNAPKLIDQLLNDLLNAEKYAERRGAAYGLAGAVKGCGIASIKTCDIMTKLKNAIAEKKNYKHRQGALFAFETLSLNLGRFFEPYIIQIIPLLLACFSDNTADVREATTDAARVIMSKISGHCVKLVLPSLLRALEDKQWRTKQGSVQLLGSMAFCAPKQLSISLPTIIPCLIEVLADSHQNVQKSANEALLTFGEVISNPEIQALVPIIMDSLCDPNNKTEAGLTALLGTAFVHYIDAPSLALVMPILQRGLKERSTEVKKKGARIVGNMCSLTDKKDLVPYLPSLLPSLREVLADPVPDARATAAKALGTMVEKLGEENFPGLVNGLIHTLKIDSSGVDREGAAQGLSEILAGLGIDRMEVMLPEIIEYTSSPKSYVREGFVTLLIYLPATFGEQFTPYLGRTIPPILKGLADDSEYVRDASLRAGQIIVTNYATKAVDLLLPELEKGLFDENWRIRQSSVQLIGELLYKITGISANTDEETGEDNEDVAVNESTRKVLLETLGKDRRDRVLASLFIVRNDVSGTVRQATVSVWKSIVSNTPRTLKEILYVVMDIIIKNLASSEFDKRQVAARTLGDMVRKLGESVLSEIIPILEKGLDAEESGTRQGVCIGLGEIMATAGKVHIVDYIEALIPSVRKALLDPSTEVREAAAQAFDNLHQHVGSRAIDDILPHLLNELKSGNDTNALEALKEIMSVRANVVFPVLIPTLITVPISAFNARALGSLISVSGSALSKRFSQLLTALMDSLSQADQEAVVECRETIKVLISSVDDIESLHNLMIMLFEIVKSNDASQRVSACEILAVFCATNKVDIYRYVHDWFRTLIALLNDEQVMQAAWKALDSITKSMKKEDLDQYVVPVRRALKGTTDRLYNGQTLPGFCLTKGIGPLLPIFLQGLMYGSSDTREQSALGVGDLVQWTSSDALKPFVTQITGPLIRIIGDRFPPQVKAAILQTLGDLLNKVSIMLKPFLPQLQRTFIKCLTDPTPVVRERAAVALGVLITLQSRVDPLVVELNAGIKANEGGIRETMLKALEKVIFHAAGNLSDASKQIVEKTALEGLSDPSESVRETSSKCLGSLCKTLPSDQARPIISNILNEAKGGAMGPVLGIKAILEDSPVAFENLGLTEDLVDVIVQSIENSHMTEVGIMAADAILTGDACGSEECKRKIVDALVSVLGGKSTECKRLTLRTIKNVAKRNNKVIKPYIKQLVPSIMTCVKERSIPVKLAGERAMLYLFELHKSDTLIQKYIEAQEPGLKKIVSDYYRRVLVKLAETVSQPEYVSDEEDQY</sequence>
<dbReference type="Pfam" id="PF23271">
    <property type="entry name" value="HEAT_GCN1"/>
    <property type="match status" value="1"/>
</dbReference>
<evidence type="ECO:0000256" key="1">
    <source>
        <dbReference type="ARBA" id="ARBA00007366"/>
    </source>
</evidence>
<dbReference type="InterPro" id="IPR021133">
    <property type="entry name" value="HEAT_type_2"/>
</dbReference>
<dbReference type="Pfam" id="PF24916">
    <property type="entry name" value="HEAT_GCN1_fung"/>
    <property type="match status" value="1"/>
</dbReference>
<dbReference type="PROSITE" id="PS50077">
    <property type="entry name" value="HEAT_REPEAT"/>
    <property type="match status" value="3"/>
</dbReference>
<name>A0ABR2WYW5_9FUNG</name>
<dbReference type="SMART" id="SM01349">
    <property type="entry name" value="TOG"/>
    <property type="match status" value="2"/>
</dbReference>
<keyword evidence="6" id="KW-1185">Reference proteome</keyword>
<feature type="repeat" description="HEAT" evidence="3">
    <location>
        <begin position="1538"/>
        <end position="1576"/>
    </location>
</feature>
<evidence type="ECO:0000313" key="6">
    <source>
        <dbReference type="Proteomes" id="UP001479436"/>
    </source>
</evidence>
<organism evidence="5 6">
    <name type="scientific">Basidiobolus ranarum</name>
    <dbReference type="NCBI Taxonomy" id="34480"/>
    <lineage>
        <taxon>Eukaryota</taxon>
        <taxon>Fungi</taxon>
        <taxon>Fungi incertae sedis</taxon>
        <taxon>Zoopagomycota</taxon>
        <taxon>Entomophthoromycotina</taxon>
        <taxon>Basidiobolomycetes</taxon>
        <taxon>Basidiobolales</taxon>
        <taxon>Basidiobolaceae</taxon>
        <taxon>Basidiobolus</taxon>
    </lineage>
</organism>
<dbReference type="SUPFAM" id="SSF48371">
    <property type="entry name" value="ARM repeat"/>
    <property type="match status" value="4"/>
</dbReference>
<dbReference type="InterPro" id="IPR057546">
    <property type="entry name" value="HEAT_GCN1"/>
</dbReference>
<dbReference type="PANTHER" id="PTHR23346:SF7">
    <property type="entry name" value="STALLED RIBOSOME SENSOR GCN1"/>
    <property type="match status" value="1"/>
</dbReference>
<dbReference type="Gene3D" id="1.25.10.10">
    <property type="entry name" value="Leucine-rich Repeat Variant"/>
    <property type="match status" value="9"/>
</dbReference>
<dbReference type="InterPro" id="IPR000357">
    <property type="entry name" value="HEAT"/>
</dbReference>
<feature type="domain" description="TOG" evidence="4">
    <location>
        <begin position="1361"/>
        <end position="1597"/>
    </location>
</feature>
<dbReference type="InterPro" id="IPR056809">
    <property type="entry name" value="HEAT_GCN1_fung"/>
</dbReference>
<dbReference type="InterPro" id="IPR034085">
    <property type="entry name" value="TOG"/>
</dbReference>
<dbReference type="InterPro" id="IPR016024">
    <property type="entry name" value="ARM-type_fold"/>
</dbReference>
<protein>
    <submittedName>
        <fullName evidence="5">Translational activator of GCN4</fullName>
    </submittedName>
</protein>